<dbReference type="Ensembl" id="ENSXETT00000047441">
    <property type="protein sequence ID" value="ENSXETP00000047441"/>
    <property type="gene ID" value="ENSXETG00000024459"/>
</dbReference>
<keyword evidence="17" id="KW-0479">Metal-binding</keyword>
<organism evidence="19">
    <name type="scientific">Xenopus tropicalis</name>
    <name type="common">Western clawed frog</name>
    <name type="synonym">Silurana tropicalis</name>
    <dbReference type="NCBI Taxonomy" id="8364"/>
    <lineage>
        <taxon>Eukaryota</taxon>
        <taxon>Metazoa</taxon>
        <taxon>Chordata</taxon>
        <taxon>Craniata</taxon>
        <taxon>Vertebrata</taxon>
        <taxon>Euteleostomi</taxon>
        <taxon>Amphibia</taxon>
        <taxon>Batrachia</taxon>
        <taxon>Anura</taxon>
        <taxon>Pipoidea</taxon>
        <taxon>Pipidae</taxon>
        <taxon>Xenopodinae</taxon>
        <taxon>Xenopus</taxon>
        <taxon>Silurana</taxon>
    </lineage>
</organism>
<comment type="catalytic activity">
    <reaction evidence="16">
        <text>5,6-dihydrothymine + NADP(+) = thymine + NADPH + H(+)</text>
        <dbReference type="Rhea" id="RHEA:58284"/>
        <dbReference type="ChEBI" id="CHEBI:15378"/>
        <dbReference type="ChEBI" id="CHEBI:17821"/>
        <dbReference type="ChEBI" id="CHEBI:27468"/>
        <dbReference type="ChEBI" id="CHEBI:57783"/>
        <dbReference type="ChEBI" id="CHEBI:58349"/>
        <dbReference type="EC" id="1.3.1.2"/>
    </reaction>
    <physiologicalReaction direction="right-to-left" evidence="16">
        <dbReference type="Rhea" id="RHEA:58286"/>
    </physiologicalReaction>
</comment>
<evidence type="ECO:0000256" key="3">
    <source>
        <dbReference type="ARBA" id="ARBA00004668"/>
    </source>
</evidence>
<dbReference type="ExpressionAtlas" id="F7B1W5">
    <property type="expression patterns" value="baseline"/>
</dbReference>
<dbReference type="InterPro" id="IPR017896">
    <property type="entry name" value="4Fe4S_Fe-S-bd"/>
</dbReference>
<proteinExistence type="inferred from homology"/>
<dbReference type="PANTHER" id="PTHR43073">
    <property type="entry name" value="DIHYDROPYRIMIDINE DEHYDROGENASE [NADP(+)]"/>
    <property type="match status" value="1"/>
</dbReference>
<keyword evidence="17" id="KW-0004">4Fe-4S</keyword>
<comment type="catalytic activity">
    <reaction evidence="15">
        <text>5,6-dihydrouracil + NADP(+) = uracil + NADPH + H(+)</text>
        <dbReference type="Rhea" id="RHEA:18093"/>
        <dbReference type="ChEBI" id="CHEBI:15378"/>
        <dbReference type="ChEBI" id="CHEBI:15901"/>
        <dbReference type="ChEBI" id="CHEBI:17568"/>
        <dbReference type="ChEBI" id="CHEBI:57783"/>
        <dbReference type="ChEBI" id="CHEBI:58349"/>
        <dbReference type="EC" id="1.3.1.2"/>
    </reaction>
    <physiologicalReaction direction="right-to-left" evidence="15">
        <dbReference type="Rhea" id="RHEA:18095"/>
    </physiologicalReaction>
</comment>
<dbReference type="PANTHER" id="PTHR43073:SF2">
    <property type="entry name" value="DIHYDROPYRIMIDINE DEHYDROGENASE [NADP(+)]"/>
    <property type="match status" value="1"/>
</dbReference>
<dbReference type="Pfam" id="PF01180">
    <property type="entry name" value="DHO_dh"/>
    <property type="match status" value="1"/>
</dbReference>
<dbReference type="GeneTree" id="ENSGT00510000047104"/>
<keyword evidence="9" id="KW-0547">Nucleotide-binding</keyword>
<keyword evidence="8 17" id="KW-0288">FMN</keyword>
<dbReference type="PROSITE" id="PS00198">
    <property type="entry name" value="4FE4S_FER_1"/>
    <property type="match status" value="1"/>
</dbReference>
<dbReference type="InterPro" id="IPR005720">
    <property type="entry name" value="Dihydroorotate_DH_cat"/>
</dbReference>
<feature type="domain" description="4Fe-4S ferredoxin-type" evidence="18">
    <location>
        <begin position="874"/>
        <end position="904"/>
    </location>
</feature>
<evidence type="ECO:0000256" key="9">
    <source>
        <dbReference type="ARBA" id="ARBA00022741"/>
    </source>
</evidence>
<dbReference type="eggNOG" id="KOG1799">
    <property type="taxonomic scope" value="Eukaryota"/>
</dbReference>
<dbReference type="PROSITE" id="PS51379">
    <property type="entry name" value="4FE4S_FER_2"/>
    <property type="match status" value="2"/>
</dbReference>
<dbReference type="FunFam" id="3.50.50.60:FF:000056">
    <property type="entry name" value="Dihydropyrimidine dehydrogenase [NADP(+)]"/>
    <property type="match status" value="1"/>
</dbReference>
<evidence type="ECO:0000256" key="17">
    <source>
        <dbReference type="RuleBase" id="RU364041"/>
    </source>
</evidence>
<evidence type="ECO:0000259" key="18">
    <source>
        <dbReference type="PROSITE" id="PS51379"/>
    </source>
</evidence>
<dbReference type="GO" id="GO:0000166">
    <property type="term" value="F:nucleotide binding"/>
    <property type="evidence" value="ECO:0007669"/>
    <property type="project" value="UniProtKB-KW"/>
</dbReference>
<accession>F7B1W5</accession>
<evidence type="ECO:0000313" key="19">
    <source>
        <dbReference type="Ensembl" id="ENSXETP00000047441"/>
    </source>
</evidence>
<protein>
    <recommendedName>
        <fullName evidence="6 17">Dihydropyrimidine dehydrogenase [NADP(+)]</fullName>
        <shortName evidence="17">DHPDHase</shortName>
        <shortName evidence="17">DPD</shortName>
        <ecNumber evidence="5 17">1.3.1.2</ecNumber>
    </recommendedName>
    <alternativeName>
        <fullName evidence="14 17">Dihydrothymine dehydrogenase</fullName>
    </alternativeName>
    <alternativeName>
        <fullName evidence="13 17">Dihydrouracil dehydrogenase</fullName>
    </alternativeName>
</protein>
<dbReference type="FunFam" id="3.20.20.70:FF:000027">
    <property type="entry name" value="Dihydropyrimidine dehydrogenase [NADP(+)]"/>
    <property type="match status" value="1"/>
</dbReference>
<evidence type="ECO:0000256" key="6">
    <source>
        <dbReference type="ARBA" id="ARBA00018247"/>
    </source>
</evidence>
<dbReference type="GO" id="GO:0017113">
    <property type="term" value="F:dihydropyrimidine dehydrogenase (NADP+) activity"/>
    <property type="evidence" value="ECO:0007669"/>
    <property type="project" value="UniProtKB-EC"/>
</dbReference>
<comment type="similarity">
    <text evidence="4 17">Belongs to the dihydropyrimidine dehydrogenase family.</text>
</comment>
<evidence type="ECO:0000256" key="1">
    <source>
        <dbReference type="ARBA" id="ARBA00001917"/>
    </source>
</evidence>
<dbReference type="HOGENOM" id="CLU_003991_0_0_1"/>
<keyword evidence="17" id="KW-0411">Iron-sulfur</keyword>
<dbReference type="CDD" id="cd02940">
    <property type="entry name" value="DHPD_FMN"/>
    <property type="match status" value="1"/>
</dbReference>
<evidence type="ECO:0000256" key="2">
    <source>
        <dbReference type="ARBA" id="ARBA00001974"/>
    </source>
</evidence>
<dbReference type="Pfam" id="PF14697">
    <property type="entry name" value="Fer4_21"/>
    <property type="match status" value="1"/>
</dbReference>
<reference evidence="19" key="2">
    <citation type="submission" date="2019-11" db="UniProtKB">
        <authorList>
            <consortium name="Ensembl"/>
        </authorList>
    </citation>
    <scope>IDENTIFICATION</scope>
</reference>
<dbReference type="InterPro" id="IPR017900">
    <property type="entry name" value="4Fe4S_Fe_S_CS"/>
</dbReference>
<dbReference type="GO" id="GO:0051539">
    <property type="term" value="F:4 iron, 4 sulfur cluster binding"/>
    <property type="evidence" value="ECO:0007669"/>
    <property type="project" value="UniProtKB-KW"/>
</dbReference>
<dbReference type="Pfam" id="PF14691">
    <property type="entry name" value="Fer4_20"/>
    <property type="match status" value="1"/>
</dbReference>
<keyword evidence="12 17" id="KW-0560">Oxidoreductase</keyword>
<gene>
    <name evidence="19" type="primary">mmgt1</name>
</gene>
<dbReference type="FunFam" id="1.10.1060.10:FF:000016">
    <property type="entry name" value="Dihydropyrimidine dehydrogenase [NADP(+)]"/>
    <property type="match status" value="1"/>
</dbReference>
<dbReference type="InterPro" id="IPR013785">
    <property type="entry name" value="Aldolase_TIM"/>
</dbReference>
<dbReference type="Gene3D" id="1.10.1060.10">
    <property type="entry name" value="Alpha-helical ferredoxin"/>
    <property type="match status" value="1"/>
</dbReference>
<dbReference type="InterPro" id="IPR036188">
    <property type="entry name" value="FAD/NAD-bd_sf"/>
</dbReference>
<dbReference type="Pfam" id="PF13450">
    <property type="entry name" value="NAD_binding_8"/>
    <property type="match status" value="1"/>
</dbReference>
<dbReference type="FunFam" id="3.30.70.20:FF:000023">
    <property type="entry name" value="Dihydropyrimidine dehydrogenase [NADP(+)]"/>
    <property type="match status" value="1"/>
</dbReference>
<evidence type="ECO:0000256" key="13">
    <source>
        <dbReference type="ARBA" id="ARBA00030119"/>
    </source>
</evidence>
<dbReference type="SUPFAM" id="SSF51905">
    <property type="entry name" value="FAD/NAD(P)-binding domain"/>
    <property type="match status" value="1"/>
</dbReference>
<dbReference type="PRINTS" id="PR00419">
    <property type="entry name" value="ADXRDTASE"/>
</dbReference>
<feature type="domain" description="4Fe-4S ferredoxin-type" evidence="18">
    <location>
        <begin position="841"/>
        <end position="873"/>
    </location>
</feature>
<dbReference type="Xenbase" id="XB-GENE-999449">
    <property type="gene designation" value="mmgt1"/>
</dbReference>
<keyword evidence="10 17" id="KW-0274">FAD</keyword>
<evidence type="ECO:0000256" key="15">
    <source>
        <dbReference type="ARBA" id="ARBA00047626"/>
    </source>
</evidence>
<comment type="cofactor">
    <cofactor evidence="2 17">
        <name>FAD</name>
        <dbReference type="ChEBI" id="CHEBI:57692"/>
    </cofactor>
</comment>
<evidence type="ECO:0000256" key="10">
    <source>
        <dbReference type="ARBA" id="ARBA00022827"/>
    </source>
</evidence>
<comment type="function">
    <text evidence="17">Involved in pyrimidine base degradation. Catalyzes the reduction of uracil and thymine.</text>
</comment>
<keyword evidence="11 17" id="KW-0521">NADP</keyword>
<evidence type="ECO:0000256" key="14">
    <source>
        <dbReference type="ARBA" id="ARBA00032722"/>
    </source>
</evidence>
<dbReference type="SUPFAM" id="SSF51395">
    <property type="entry name" value="FMN-linked oxidoreductases"/>
    <property type="match status" value="1"/>
</dbReference>
<keyword evidence="17" id="KW-0408">Iron</keyword>
<dbReference type="AlphaFoldDB" id="F7B1W5"/>
<dbReference type="GO" id="GO:0019483">
    <property type="term" value="P:beta-alanine biosynthetic process"/>
    <property type="evidence" value="ECO:0007669"/>
    <property type="project" value="UniProtKB-UniPathway"/>
</dbReference>
<evidence type="ECO:0000256" key="11">
    <source>
        <dbReference type="ARBA" id="ARBA00022857"/>
    </source>
</evidence>
<dbReference type="SUPFAM" id="SSF54862">
    <property type="entry name" value="4Fe-4S ferredoxins"/>
    <property type="match status" value="1"/>
</dbReference>
<evidence type="ECO:0000256" key="5">
    <source>
        <dbReference type="ARBA" id="ARBA00013004"/>
    </source>
</evidence>
<dbReference type="GO" id="GO:0005737">
    <property type="term" value="C:cytoplasm"/>
    <property type="evidence" value="ECO:0007669"/>
    <property type="project" value="InterPro"/>
</dbReference>
<evidence type="ECO:0000256" key="16">
    <source>
        <dbReference type="ARBA" id="ARBA00049121"/>
    </source>
</evidence>
<dbReference type="InterPro" id="IPR028261">
    <property type="entry name" value="DPD_II"/>
</dbReference>
<dbReference type="UniPathway" id="UPA00131"/>
<evidence type="ECO:0000256" key="8">
    <source>
        <dbReference type="ARBA" id="ARBA00022643"/>
    </source>
</evidence>
<reference evidence="19" key="1">
    <citation type="journal article" date="2010" name="Science">
        <title>The genome of the Western clawed frog Xenopus tropicalis.</title>
        <authorList>
            <person name="Hellsten U."/>
            <person name="Harland R.M."/>
            <person name="Gilchrist M.J."/>
            <person name="Hendrix D."/>
            <person name="Jurka J."/>
            <person name="Kapitonov V."/>
            <person name="Ovcharenko I."/>
            <person name="Putnam N.H."/>
            <person name="Shu S."/>
            <person name="Taher L."/>
            <person name="Blitz I.L."/>
            <person name="Blumberg B."/>
            <person name="Dichmann D.S."/>
            <person name="Dubchak I."/>
            <person name="Amaya E."/>
            <person name="Detter J.C."/>
            <person name="Fletcher R."/>
            <person name="Gerhard D.S."/>
            <person name="Goodstein D."/>
            <person name="Graves T."/>
            <person name="Grigoriev I.V."/>
            <person name="Grimwood J."/>
            <person name="Kawashima T."/>
            <person name="Lindquist E."/>
            <person name="Lucas S.M."/>
            <person name="Mead P.E."/>
            <person name="Mitros T."/>
            <person name="Ogino H."/>
            <person name="Ohta Y."/>
            <person name="Poliakov A.V."/>
            <person name="Pollet N."/>
            <person name="Robert J."/>
            <person name="Salamov A."/>
            <person name="Sater A.K."/>
            <person name="Schmutz J."/>
            <person name="Terry A."/>
            <person name="Vize P.D."/>
            <person name="Warren W.C."/>
            <person name="Wells D."/>
            <person name="Wills A."/>
            <person name="Wilson R.K."/>
            <person name="Zimmerman L.B."/>
            <person name="Zorn A.M."/>
            <person name="Grainger R."/>
            <person name="Grammer T."/>
            <person name="Khokha M.K."/>
            <person name="Richardson P.M."/>
            <person name="Rokhsar D.S."/>
        </authorList>
    </citation>
    <scope>NUCLEOTIDE SEQUENCE [LARGE SCALE GENOMIC DNA]</scope>
    <source>
        <strain evidence="19">Nigerian</strain>
    </source>
</reference>
<comment type="pathway">
    <text evidence="3 17">Amino-acid biosynthesis; beta-alanine biosynthesis.</text>
</comment>
<evidence type="ECO:0000256" key="12">
    <source>
        <dbReference type="ARBA" id="ARBA00023002"/>
    </source>
</evidence>
<dbReference type="Gene3D" id="3.20.20.70">
    <property type="entry name" value="Aldolase class I"/>
    <property type="match status" value="1"/>
</dbReference>
<evidence type="ECO:0000256" key="7">
    <source>
        <dbReference type="ARBA" id="ARBA00022630"/>
    </source>
</evidence>
<comment type="cofactor">
    <cofactor evidence="1 17">
        <name>FMN</name>
        <dbReference type="ChEBI" id="CHEBI:58210"/>
    </cofactor>
</comment>
<dbReference type="Bgee" id="ENSXETG00000024459">
    <property type="expression patterns" value="Expressed in egg cell and 14 other cell types or tissues"/>
</dbReference>
<evidence type="ECO:0000256" key="4">
    <source>
        <dbReference type="ARBA" id="ARBA00010804"/>
    </source>
</evidence>
<accession>A0A5S6NK84</accession>
<dbReference type="InterPro" id="IPR009051">
    <property type="entry name" value="Helical_ferredxn"/>
</dbReference>
<dbReference type="EC" id="1.3.1.2" evidence="5 17"/>
<dbReference type="SUPFAM" id="SSF46548">
    <property type="entry name" value="alpha-helical ferredoxin"/>
    <property type="match status" value="1"/>
</dbReference>
<dbReference type="Gene3D" id="3.50.50.60">
    <property type="entry name" value="FAD/NAD(P)-binding domain"/>
    <property type="match status" value="2"/>
</dbReference>
<sequence length="922" mass="100313">RCLKCADAPCQKSCPTNLDIKSFITSIANKNYYGAAKAIFSDNPLGLTCGMVCPTSDLCVGGCNLYATEEGPINIGGLQQFATEIFKTMNIPQIRNPSLPATEAMPAQYKTKIALIGAGPASISCASFLARLGYSDITVFEKQKYLGGLSTSEIPQFRLPYDVVSFEIELMKDLGVKVIEGKGLGMNGMNIRSLKEEGFKAIFIGIGLPQPKIDDVFTGLTTEHGFYTSKDFLPLVAKASKQGQLNHKTAKYIVYIFSFILNDNYRLCSIRLTIKGILSCIFFFKIQYIRILLLQQNLALKSVVFFKYFLNTNQCFNKGCGIVRGHHLIYCITISHFCSSLFLVLEAMKPIKFNRWGLPEADPVTMQTSEAGVFVGGDIAGLANTTVESVNDGKQASWHIHKHIQSLHGVSITNKPELPLFYTPIDLVDISVEMVGIKFPNPFGLASAPPTTSAPMIRRAFEAGWGFALTKTFSLEKDIVTNVSPRIIRGTTSGSIYGPGQGSFLNIELISEKTAAYWCQSITELKADFPKNILIASIMCSYNKDDWTELALMAEASGADALELNLSCPHGMGERGMGLACGQDPELVRNICRWVRQAVKIPFFAKLTPNVTDVVKIAMAAQEGGADGVTATNTVSGLMGLKADATPWPAVGRGSRTTYGGVSGNAIRPIALRAVSAIARALPGFPILATGGIDSAESGLQFLHSGASVLQVCSAVQNQDFTVIEDYCTGLKALLYLKSIDELQDWDGQSPPTIRHQKGKPVPTIAEIKGEKLPSFGPYLEKRKRILAENKINDLTCNTSPVTKEKTHFVPNKPIPSVKDVIGRALQYIGSYSQLNIQEQVVALIDEEMCINCGKCYMTCNDSGYQAIEFDPETHLTTVTDSCTGCTLCLSVCPIIDCIKMVARTTPYVPKRGLPLTVNPVC</sequence>
<keyword evidence="7 17" id="KW-0285">Flavoprotein</keyword>
<comment type="cofactor">
    <cofactor evidence="17">
        <name>[4Fe-4S] cluster</name>
        <dbReference type="ChEBI" id="CHEBI:49883"/>
    </cofactor>
    <text evidence="17">Binds 4 [4Fe-4S] clusters. Contains approximately 16 iron atoms per subunit.</text>
</comment>
<name>F7B1W5_XENTR</name>
<dbReference type="Gene3D" id="3.30.70.20">
    <property type="match status" value="1"/>
</dbReference>